<evidence type="ECO:0000256" key="1">
    <source>
        <dbReference type="ARBA" id="ARBA00004430"/>
    </source>
</evidence>
<evidence type="ECO:0000256" key="7">
    <source>
        <dbReference type="ARBA" id="ARBA00023017"/>
    </source>
</evidence>
<keyword evidence="13" id="KW-1185">Reference proteome</keyword>
<organism evidence="12 13">
    <name type="scientific">Caerostris darwini</name>
    <dbReference type="NCBI Taxonomy" id="1538125"/>
    <lineage>
        <taxon>Eukaryota</taxon>
        <taxon>Metazoa</taxon>
        <taxon>Ecdysozoa</taxon>
        <taxon>Arthropoda</taxon>
        <taxon>Chelicerata</taxon>
        <taxon>Arachnida</taxon>
        <taxon>Araneae</taxon>
        <taxon>Araneomorphae</taxon>
        <taxon>Entelegynae</taxon>
        <taxon>Araneoidea</taxon>
        <taxon>Araneidae</taxon>
        <taxon>Caerostris</taxon>
    </lineage>
</organism>
<dbReference type="PROSITE" id="PS50294">
    <property type="entry name" value="WD_REPEATS_REGION"/>
    <property type="match status" value="1"/>
</dbReference>
<dbReference type="EMBL" id="BPLQ01008397">
    <property type="protein sequence ID" value="GIY37054.1"/>
    <property type="molecule type" value="Genomic_DNA"/>
</dbReference>
<evidence type="ECO:0000256" key="4">
    <source>
        <dbReference type="ARBA" id="ARBA00022574"/>
    </source>
</evidence>
<evidence type="ECO:0000256" key="8">
    <source>
        <dbReference type="ARBA" id="ARBA00023175"/>
    </source>
</evidence>
<dbReference type="GO" id="GO:0036158">
    <property type="term" value="P:outer dynein arm assembly"/>
    <property type="evidence" value="ECO:0007669"/>
    <property type="project" value="TreeGrafter"/>
</dbReference>
<comment type="subcellular location">
    <subcellularLocation>
        <location evidence="1">Cytoplasm</location>
        <location evidence="1">Cytoskeleton</location>
        <location evidence="1">Cilium axoneme</location>
    </subcellularLocation>
</comment>
<gene>
    <name evidence="12" type="primary">Dnai1_0</name>
    <name evidence="12" type="ORF">CDAR_519471</name>
</gene>
<dbReference type="SUPFAM" id="SSF50978">
    <property type="entry name" value="WD40 repeat-like"/>
    <property type="match status" value="1"/>
</dbReference>
<dbReference type="SMART" id="SM00320">
    <property type="entry name" value="WD40"/>
    <property type="match status" value="1"/>
</dbReference>
<reference evidence="12 13" key="1">
    <citation type="submission" date="2021-06" db="EMBL/GenBank/DDBJ databases">
        <title>Caerostris darwini draft genome.</title>
        <authorList>
            <person name="Kono N."/>
            <person name="Arakawa K."/>
        </authorList>
    </citation>
    <scope>NUCLEOTIDE SEQUENCE [LARGE SCALE GENOMIC DNA]</scope>
</reference>
<dbReference type="GO" id="GO:0003341">
    <property type="term" value="P:cilium movement"/>
    <property type="evidence" value="ECO:0007669"/>
    <property type="project" value="TreeGrafter"/>
</dbReference>
<evidence type="ECO:0000256" key="2">
    <source>
        <dbReference type="ARBA" id="ARBA00011059"/>
    </source>
</evidence>
<keyword evidence="5" id="KW-0493">Microtubule</keyword>
<dbReference type="PROSITE" id="PS50082">
    <property type="entry name" value="WD_REPEATS_2"/>
    <property type="match status" value="1"/>
</dbReference>
<evidence type="ECO:0000256" key="6">
    <source>
        <dbReference type="ARBA" id="ARBA00022737"/>
    </source>
</evidence>
<keyword evidence="9" id="KW-0206">Cytoskeleton</keyword>
<comment type="caution">
    <text evidence="12">The sequence shown here is derived from an EMBL/GenBank/DDBJ whole genome shotgun (WGS) entry which is preliminary data.</text>
</comment>
<evidence type="ECO:0000256" key="9">
    <source>
        <dbReference type="ARBA" id="ARBA00023212"/>
    </source>
</evidence>
<accession>A0AAV4SST2</accession>
<sequence>MVFGLLPSLATTYGYATIIPSIGGLPGHASTSTAKPDIHSSELILCMWWYKLGVAYYELLRQNGTITASMTTLSLNPHDRELFLVGTETGLIHRGSFDDKVCSATYEDHKDKVTFIQWNFLHPRVFLSCSNDYTLQIWDHKER</sequence>
<keyword evidence="10" id="KW-0966">Cell projection</keyword>
<dbReference type="InterPro" id="IPR001680">
    <property type="entry name" value="WD40_rpt"/>
</dbReference>
<name>A0AAV4SST2_9ARAC</name>
<keyword evidence="3" id="KW-0963">Cytoplasm</keyword>
<evidence type="ECO:0000313" key="12">
    <source>
        <dbReference type="EMBL" id="GIY37054.1"/>
    </source>
</evidence>
<evidence type="ECO:0000313" key="13">
    <source>
        <dbReference type="Proteomes" id="UP001054837"/>
    </source>
</evidence>
<dbReference type="InterPro" id="IPR050687">
    <property type="entry name" value="Dynein_IC"/>
</dbReference>
<dbReference type="GO" id="GO:0045504">
    <property type="term" value="F:dynein heavy chain binding"/>
    <property type="evidence" value="ECO:0007669"/>
    <property type="project" value="TreeGrafter"/>
</dbReference>
<dbReference type="GO" id="GO:0036157">
    <property type="term" value="C:outer dynein arm"/>
    <property type="evidence" value="ECO:0007669"/>
    <property type="project" value="TreeGrafter"/>
</dbReference>
<evidence type="ECO:0000256" key="3">
    <source>
        <dbReference type="ARBA" id="ARBA00022490"/>
    </source>
</evidence>
<dbReference type="GO" id="GO:0005874">
    <property type="term" value="C:microtubule"/>
    <property type="evidence" value="ECO:0007669"/>
    <property type="project" value="UniProtKB-KW"/>
</dbReference>
<evidence type="ECO:0000256" key="5">
    <source>
        <dbReference type="ARBA" id="ARBA00022701"/>
    </source>
</evidence>
<dbReference type="AlphaFoldDB" id="A0AAV4SST2"/>
<dbReference type="Gene3D" id="2.130.10.10">
    <property type="entry name" value="YVTN repeat-like/Quinoprotein amine dehydrogenase"/>
    <property type="match status" value="1"/>
</dbReference>
<dbReference type="InterPro" id="IPR001888">
    <property type="entry name" value="Transposase_1"/>
</dbReference>
<evidence type="ECO:0000256" key="11">
    <source>
        <dbReference type="PROSITE-ProRule" id="PRU00221"/>
    </source>
</evidence>
<protein>
    <submittedName>
        <fullName evidence="12">Dynein intermediate chain 1, axonemal</fullName>
    </submittedName>
</protein>
<dbReference type="GO" id="GO:0045503">
    <property type="term" value="F:dynein light chain binding"/>
    <property type="evidence" value="ECO:0007669"/>
    <property type="project" value="TreeGrafter"/>
</dbReference>
<dbReference type="PANTHER" id="PTHR12442">
    <property type="entry name" value="DYNEIN INTERMEDIATE CHAIN"/>
    <property type="match status" value="1"/>
</dbReference>
<dbReference type="Pfam" id="PF01359">
    <property type="entry name" value="Transposase_1"/>
    <property type="match status" value="1"/>
</dbReference>
<dbReference type="PANTHER" id="PTHR12442:SF11">
    <property type="entry name" value="DYNEIN AXONEMAL INTERMEDIATE CHAIN 1"/>
    <property type="match status" value="1"/>
</dbReference>
<dbReference type="InterPro" id="IPR036322">
    <property type="entry name" value="WD40_repeat_dom_sf"/>
</dbReference>
<dbReference type="InterPro" id="IPR015943">
    <property type="entry name" value="WD40/YVTN_repeat-like_dom_sf"/>
</dbReference>
<keyword evidence="6" id="KW-0677">Repeat</keyword>
<keyword evidence="8" id="KW-0505">Motor protein</keyword>
<dbReference type="Proteomes" id="UP001054837">
    <property type="component" value="Unassembled WGS sequence"/>
</dbReference>
<evidence type="ECO:0000256" key="10">
    <source>
        <dbReference type="ARBA" id="ARBA00023273"/>
    </source>
</evidence>
<keyword evidence="7" id="KW-0243">Dynein</keyword>
<feature type="repeat" description="WD" evidence="11">
    <location>
        <begin position="106"/>
        <end position="143"/>
    </location>
</feature>
<keyword evidence="4 11" id="KW-0853">WD repeat</keyword>
<comment type="similarity">
    <text evidence="2">Belongs to the dynein intermediate chain family.</text>
</comment>
<proteinExistence type="inferred from homology"/>